<accession>D5EQR2</accession>
<dbReference type="OrthoDB" id="1121904at2"/>
<dbReference type="eggNOG" id="ENOG503335S">
    <property type="taxonomic scope" value="Bacteria"/>
</dbReference>
<gene>
    <name evidence="2" type="ordered locus">Caka_2863</name>
</gene>
<dbReference type="RefSeq" id="WP_013044598.1">
    <property type="nucleotide sequence ID" value="NC_014008.1"/>
</dbReference>
<proteinExistence type="predicted"/>
<dbReference type="Pfam" id="PF07862">
    <property type="entry name" value="Nif11"/>
    <property type="match status" value="1"/>
</dbReference>
<dbReference type="NCBIfam" id="TIGR03798">
    <property type="entry name" value="leader_Nif11"/>
    <property type="match status" value="1"/>
</dbReference>
<keyword evidence="3" id="KW-1185">Reference proteome</keyword>
<evidence type="ECO:0000313" key="3">
    <source>
        <dbReference type="Proteomes" id="UP000000925"/>
    </source>
</evidence>
<dbReference type="STRING" id="583355.Caka_2863"/>
<dbReference type="KEGG" id="caa:Caka_2863"/>
<dbReference type="EMBL" id="CP001998">
    <property type="protein sequence ID" value="ADE55876.1"/>
    <property type="molecule type" value="Genomic_DNA"/>
</dbReference>
<evidence type="ECO:0000313" key="2">
    <source>
        <dbReference type="EMBL" id="ADE55876.1"/>
    </source>
</evidence>
<evidence type="ECO:0000259" key="1">
    <source>
        <dbReference type="Pfam" id="PF07862"/>
    </source>
</evidence>
<reference evidence="2 3" key="1">
    <citation type="journal article" date="2010" name="Stand. Genomic Sci.">
        <title>Complete genome sequence of Coraliomargarita akajimensis type strain (04OKA010-24).</title>
        <authorList>
            <person name="Mavromatis K."/>
            <person name="Abt B."/>
            <person name="Brambilla E."/>
            <person name="Lapidus A."/>
            <person name="Copeland A."/>
            <person name="Deshpande S."/>
            <person name="Nolan M."/>
            <person name="Lucas S."/>
            <person name="Tice H."/>
            <person name="Cheng J.F."/>
            <person name="Han C."/>
            <person name="Detter J.C."/>
            <person name="Woyke T."/>
            <person name="Goodwin L."/>
            <person name="Pitluck S."/>
            <person name="Held B."/>
            <person name="Brettin T."/>
            <person name="Tapia R."/>
            <person name="Ivanova N."/>
            <person name="Mikhailova N."/>
            <person name="Pati A."/>
            <person name="Liolios K."/>
            <person name="Chen A."/>
            <person name="Palaniappan K."/>
            <person name="Land M."/>
            <person name="Hauser L."/>
            <person name="Chang Y.J."/>
            <person name="Jeffries C.D."/>
            <person name="Rohde M."/>
            <person name="Goker M."/>
            <person name="Bristow J."/>
            <person name="Eisen J.A."/>
            <person name="Markowitz V."/>
            <person name="Hugenholtz P."/>
            <person name="Klenk H.P."/>
            <person name="Kyrpides N.C."/>
        </authorList>
    </citation>
    <scope>NUCLEOTIDE SEQUENCE [LARGE SCALE GENOMIC DNA]</scope>
    <source>
        <strain evidence="3">DSM 45221 / IAM 15411 / JCM 23193 / KCTC 12865</strain>
    </source>
</reference>
<name>D5EQR2_CORAD</name>
<organism evidence="2 3">
    <name type="scientific">Coraliomargarita akajimensis (strain DSM 45221 / IAM 15411 / JCM 23193 / KCTC 12865 / 04OKA010-24)</name>
    <dbReference type="NCBI Taxonomy" id="583355"/>
    <lineage>
        <taxon>Bacteria</taxon>
        <taxon>Pseudomonadati</taxon>
        <taxon>Verrucomicrobiota</taxon>
        <taxon>Opitutia</taxon>
        <taxon>Puniceicoccales</taxon>
        <taxon>Coraliomargaritaceae</taxon>
        <taxon>Coraliomargarita</taxon>
    </lineage>
</organism>
<sequence length="73" mass="8336">MSKENVEKLLMAGGSDKELRIKYNIIETKEDFVATANADGYVFTEAELDAVLEEEEFDFASYGNPRTRGIWIR</sequence>
<dbReference type="InterPro" id="IPR012903">
    <property type="entry name" value="Nif11"/>
</dbReference>
<dbReference type="HOGENOM" id="CLU_2698667_0_0_0"/>
<dbReference type="InterPro" id="IPR022516">
    <property type="entry name" value="CHP03798_Ocin"/>
</dbReference>
<dbReference type="AlphaFoldDB" id="D5EQR2"/>
<feature type="domain" description="Nif11" evidence="1">
    <location>
        <begin position="1"/>
        <end position="48"/>
    </location>
</feature>
<dbReference type="Proteomes" id="UP000000925">
    <property type="component" value="Chromosome"/>
</dbReference>
<protein>
    <recommendedName>
        <fullName evidence="1">Nif11 domain-containing protein</fullName>
    </recommendedName>
</protein>